<gene>
    <name evidence="2" type="ORF">UFOPK3610_01698</name>
</gene>
<feature type="transmembrane region" description="Helical" evidence="1">
    <location>
        <begin position="92"/>
        <end position="113"/>
    </location>
</feature>
<keyword evidence="1" id="KW-0472">Membrane</keyword>
<sequence>MSEGSPSRHAAPSHYRSTGQASFVLAICGLTLGGCWVILVVLLPDVVDLIGTFKEWPYAVAGAIGVLFGLLAIILGAVGWHGARKRTIKTGVPMAGCILGIVSVVLGLALATIDVLHLLAG</sequence>
<name>A0A6J7I6J5_9ZZZZ</name>
<dbReference type="EMBL" id="CAFBMR010000100">
    <property type="protein sequence ID" value="CAB4926339.1"/>
    <property type="molecule type" value="Genomic_DNA"/>
</dbReference>
<reference evidence="2" key="1">
    <citation type="submission" date="2020-05" db="EMBL/GenBank/DDBJ databases">
        <authorList>
            <person name="Chiriac C."/>
            <person name="Salcher M."/>
            <person name="Ghai R."/>
            <person name="Kavagutti S V."/>
        </authorList>
    </citation>
    <scope>NUCLEOTIDE SEQUENCE</scope>
</reference>
<organism evidence="2">
    <name type="scientific">freshwater metagenome</name>
    <dbReference type="NCBI Taxonomy" id="449393"/>
    <lineage>
        <taxon>unclassified sequences</taxon>
        <taxon>metagenomes</taxon>
        <taxon>ecological metagenomes</taxon>
    </lineage>
</organism>
<keyword evidence="1" id="KW-0812">Transmembrane</keyword>
<protein>
    <submittedName>
        <fullName evidence="2">Unannotated protein</fullName>
    </submittedName>
</protein>
<proteinExistence type="predicted"/>
<accession>A0A6J7I6J5</accession>
<feature type="transmembrane region" description="Helical" evidence="1">
    <location>
        <begin position="21"/>
        <end position="44"/>
    </location>
</feature>
<feature type="transmembrane region" description="Helical" evidence="1">
    <location>
        <begin position="56"/>
        <end position="80"/>
    </location>
</feature>
<evidence type="ECO:0000313" key="2">
    <source>
        <dbReference type="EMBL" id="CAB4926339.1"/>
    </source>
</evidence>
<dbReference type="AlphaFoldDB" id="A0A6J7I6J5"/>
<evidence type="ECO:0000256" key="1">
    <source>
        <dbReference type="SAM" id="Phobius"/>
    </source>
</evidence>
<keyword evidence="1" id="KW-1133">Transmembrane helix</keyword>